<dbReference type="Proteomes" id="UP000075398">
    <property type="component" value="Unassembled WGS sequence"/>
</dbReference>
<keyword evidence="1" id="KW-0175">Coiled coil</keyword>
<feature type="coiled-coil region" evidence="1">
    <location>
        <begin position="80"/>
        <end position="117"/>
    </location>
</feature>
<protein>
    <submittedName>
        <fullName evidence="2">Uncharacterized protein</fullName>
    </submittedName>
</protein>
<evidence type="ECO:0000313" key="3">
    <source>
        <dbReference type="Proteomes" id="UP000075398"/>
    </source>
</evidence>
<proteinExistence type="predicted"/>
<evidence type="ECO:0000256" key="1">
    <source>
        <dbReference type="SAM" id="Coils"/>
    </source>
</evidence>
<gene>
    <name evidence="2" type="ORF">AMQ22_00606</name>
</gene>
<reference evidence="2 3" key="1">
    <citation type="journal article" date="2016" name="ISME J.">
        <title>Chasing the elusive Euryarchaeota class WSA2: genomes reveal a uniquely fastidious methyl-reducing methanogen.</title>
        <authorList>
            <person name="Nobu M.K."/>
            <person name="Narihiro T."/>
            <person name="Kuroda K."/>
            <person name="Mei R."/>
            <person name="Liu W.T."/>
        </authorList>
    </citation>
    <scope>NUCLEOTIDE SEQUENCE [LARGE SCALE GENOMIC DNA]</scope>
    <source>
        <strain evidence="2">U1lsi0528_Bin055</strain>
    </source>
</reference>
<dbReference type="AlphaFoldDB" id="A0A150J6R8"/>
<sequence>MNATNPMRDTMPTGYTEAIKDGITFRQFALRCARGCFANILMHDENLDSEIHEYKVSNYHLDKIKRLEDKLYELEKLTPSEQEKISMKDYKEKFNELEELRRDKVLLEHAYRKMLAAVNKWKPPTDEHYVLKKFMIEQIKESIEHDCFDPFEVFGEPKFLYGEDWYYKKRKEILDSISNHKNEYSKEVEDVKRMNEWNKKLFESLPEE</sequence>
<dbReference type="EMBL" id="LNGC01000016">
    <property type="protein sequence ID" value="KYC52815.1"/>
    <property type="molecule type" value="Genomic_DNA"/>
</dbReference>
<name>A0A150J6R8_9EURY</name>
<organism evidence="2 3">
    <name type="scientific">Candidatus Methanofastidiosum methylothiophilum</name>
    <dbReference type="NCBI Taxonomy" id="1705564"/>
    <lineage>
        <taxon>Archaea</taxon>
        <taxon>Methanobacteriati</taxon>
        <taxon>Methanobacteriota</taxon>
        <taxon>Stenosarchaea group</taxon>
        <taxon>Candidatus Methanofastidiosia</taxon>
        <taxon>Candidatus Methanofastidiosales</taxon>
        <taxon>Candidatus Methanofastidiosaceae</taxon>
        <taxon>Candidatus Methanofastidiosum</taxon>
    </lineage>
</organism>
<evidence type="ECO:0000313" key="2">
    <source>
        <dbReference type="EMBL" id="KYC52815.1"/>
    </source>
</evidence>
<accession>A0A150J6R8</accession>
<comment type="caution">
    <text evidence="2">The sequence shown here is derived from an EMBL/GenBank/DDBJ whole genome shotgun (WGS) entry which is preliminary data.</text>
</comment>